<keyword evidence="3 8" id="KW-1134">Transmembrane beta strand</keyword>
<dbReference type="Proteomes" id="UP001375382">
    <property type="component" value="Unassembled WGS sequence"/>
</dbReference>
<dbReference type="InterPro" id="IPR036942">
    <property type="entry name" value="Beta-barrel_TonB_sf"/>
</dbReference>
<keyword evidence="5 9" id="KW-0798">TonB box</keyword>
<evidence type="ECO:0000313" key="15">
    <source>
        <dbReference type="Proteomes" id="UP001375382"/>
    </source>
</evidence>
<keyword evidence="4 8" id="KW-0812">Transmembrane</keyword>
<dbReference type="EMBL" id="JALAAR010000002">
    <property type="protein sequence ID" value="MEH8016378.1"/>
    <property type="molecule type" value="Genomic_DNA"/>
</dbReference>
<feature type="signal peptide" evidence="11">
    <location>
        <begin position="1"/>
        <end position="23"/>
    </location>
</feature>
<gene>
    <name evidence="14" type="ORF">MN202_03980</name>
</gene>
<evidence type="ECO:0000259" key="12">
    <source>
        <dbReference type="Pfam" id="PF00593"/>
    </source>
</evidence>
<evidence type="ECO:0000256" key="8">
    <source>
        <dbReference type="PROSITE-ProRule" id="PRU01360"/>
    </source>
</evidence>
<evidence type="ECO:0000256" key="1">
    <source>
        <dbReference type="ARBA" id="ARBA00004571"/>
    </source>
</evidence>
<evidence type="ECO:0000256" key="10">
    <source>
        <dbReference type="SAM" id="MobiDB-lite"/>
    </source>
</evidence>
<evidence type="ECO:0000256" key="5">
    <source>
        <dbReference type="ARBA" id="ARBA00023077"/>
    </source>
</evidence>
<dbReference type="PANTHER" id="PTHR47234">
    <property type="match status" value="1"/>
</dbReference>
<keyword evidence="15" id="KW-1185">Reference proteome</keyword>
<dbReference type="PANTHER" id="PTHR47234:SF2">
    <property type="entry name" value="TONB-DEPENDENT RECEPTOR"/>
    <property type="match status" value="1"/>
</dbReference>
<evidence type="ECO:0000256" key="9">
    <source>
        <dbReference type="RuleBase" id="RU003357"/>
    </source>
</evidence>
<evidence type="ECO:0000256" key="2">
    <source>
        <dbReference type="ARBA" id="ARBA00022448"/>
    </source>
</evidence>
<organism evidence="14 15">
    <name type="scientific">Rheinheimera muenzenbergensis</name>
    <dbReference type="NCBI Taxonomy" id="1193628"/>
    <lineage>
        <taxon>Bacteria</taxon>
        <taxon>Pseudomonadati</taxon>
        <taxon>Pseudomonadota</taxon>
        <taxon>Gammaproteobacteria</taxon>
        <taxon>Chromatiales</taxon>
        <taxon>Chromatiaceae</taxon>
        <taxon>Rheinheimera</taxon>
    </lineage>
</organism>
<dbReference type="PROSITE" id="PS52016">
    <property type="entry name" value="TONB_DEPENDENT_REC_3"/>
    <property type="match status" value="1"/>
</dbReference>
<dbReference type="InterPro" id="IPR000531">
    <property type="entry name" value="Beta-barrel_TonB"/>
</dbReference>
<dbReference type="SUPFAM" id="SSF56935">
    <property type="entry name" value="Porins"/>
    <property type="match status" value="1"/>
</dbReference>
<evidence type="ECO:0000256" key="7">
    <source>
        <dbReference type="ARBA" id="ARBA00023237"/>
    </source>
</evidence>
<keyword evidence="14" id="KW-0675">Receptor</keyword>
<dbReference type="InterPro" id="IPR037066">
    <property type="entry name" value="Plug_dom_sf"/>
</dbReference>
<feature type="domain" description="TonB-dependent receptor-like beta-barrel" evidence="12">
    <location>
        <begin position="468"/>
        <end position="923"/>
    </location>
</feature>
<evidence type="ECO:0000256" key="3">
    <source>
        <dbReference type="ARBA" id="ARBA00022452"/>
    </source>
</evidence>
<reference evidence="14 15" key="1">
    <citation type="journal article" date="2023" name="Ecotoxicol. Environ. Saf.">
        <title>Mercury remediation potential of mercury-resistant strain Rheinheimera metallidurans sp. nov. isolated from a municipal waste dumping site.</title>
        <authorList>
            <person name="Yadav V."/>
            <person name="Manjhi A."/>
            <person name="Vadakedath N."/>
        </authorList>
    </citation>
    <scope>NUCLEOTIDE SEQUENCE [LARGE SCALE GENOMIC DNA]</scope>
    <source>
        <strain evidence="14 15">E-49</strain>
    </source>
</reference>
<evidence type="ECO:0000313" key="14">
    <source>
        <dbReference type="EMBL" id="MEH8016378.1"/>
    </source>
</evidence>
<keyword evidence="7 8" id="KW-0998">Cell outer membrane</keyword>
<dbReference type="Pfam" id="PF00593">
    <property type="entry name" value="TonB_dep_Rec_b-barrel"/>
    <property type="match status" value="1"/>
</dbReference>
<comment type="subcellular location">
    <subcellularLocation>
        <location evidence="1 8">Cell outer membrane</location>
        <topology evidence="1 8">Multi-pass membrane protein</topology>
    </subcellularLocation>
</comment>
<proteinExistence type="inferred from homology"/>
<evidence type="ECO:0000259" key="13">
    <source>
        <dbReference type="Pfam" id="PF07715"/>
    </source>
</evidence>
<feature type="domain" description="TonB-dependent receptor plug" evidence="13">
    <location>
        <begin position="52"/>
        <end position="171"/>
    </location>
</feature>
<accession>A0ABU8C387</accession>
<keyword evidence="6 8" id="KW-0472">Membrane</keyword>
<dbReference type="InterPro" id="IPR039426">
    <property type="entry name" value="TonB-dep_rcpt-like"/>
</dbReference>
<sequence>MQKLSSLALAVAGSFIVSPMVFSADEVATEQQKIEKIEITGSRIKGVDLEGTQPLVVISADEIKNSGASTVYDLLKDVGQLRGGSGTFSTSESGTASNDTPAGQAAASLRGLGPSSTLTLINGRRVAASSFAAGTENFVDINSIPVSAIERIEILATGASAIYGADAVAGVINYVLKKDFDGIEMDLSYGNSTASSDEGKAGINLIWGKSFANSNLTVFADYFDRKDFAYRDRELTDETWSLSTRGQFASVRYTTSDYLDPVSDEYVGFPDPACPSELIVVTDPTYGDRACGYNPNKDMLIRPALQSASGGFMFTTEMDSLRWSNEFFISRTKSTAQSTPANFTNLQDQSSWIFAAFDNPFIQANDELASLIYPGFESSPNGNDVDVVELRGRFLAPRQIANETTALRFVTALQGEVAEFEWEGALMYSRSESDQQALAGIYNRYKFNAALFGELCADGSTDCSAENGGLWFNPFGGQTGNDEVLSIIEERPKRKGKSEVLSADFRLNGDLWEMPAGMVASAFGVEYRQEKLSDQPDLIAQSRFDRDYLVDVIGFGSSKSSAERKQWAAFAELFVPLTDSIDLQLAARYDHYDDFGSSVNPKVGLTWRPSDSLVLRSSWATSFRAPSLTQAGVELRTTSSTARCLSEFAELFCGGEVGGEITPNTLEFGNPNLKAEEAESISAGFAFSPNQDITFTADYWQFDHKKIIGTDLESMLVRTLSDPGLRFCGLVPSDKIGIAFDPELCDELGLMSGFDNNLSQVLADWQDIDSRATSLPLFRDHILLLENTGNQQTKGIDFTYSQRFAADWATVRFSADVTKLMSFTRDRTAFSGTEQLAGSFRYPKLLASMKLRLSGDNWFGGVSINYTSDYQDEIALLEPADIALLAEQGIGTDRRVPSWTKVNANFGYDVSDNLTLSLNIDNLFDREPPFIYGRYKDVDFINHDVLGRNYRLLATYRF</sequence>
<protein>
    <submittedName>
        <fullName evidence="14">TonB-dependent receptor</fullName>
    </submittedName>
</protein>
<comment type="similarity">
    <text evidence="8 9">Belongs to the TonB-dependent receptor family.</text>
</comment>
<evidence type="ECO:0000256" key="11">
    <source>
        <dbReference type="SAM" id="SignalP"/>
    </source>
</evidence>
<dbReference type="InterPro" id="IPR012910">
    <property type="entry name" value="Plug_dom"/>
</dbReference>
<dbReference type="Pfam" id="PF07715">
    <property type="entry name" value="Plug"/>
    <property type="match status" value="1"/>
</dbReference>
<feature type="chain" id="PRO_5046473510" evidence="11">
    <location>
        <begin position="24"/>
        <end position="958"/>
    </location>
</feature>
<evidence type="ECO:0000256" key="4">
    <source>
        <dbReference type="ARBA" id="ARBA00022692"/>
    </source>
</evidence>
<evidence type="ECO:0000256" key="6">
    <source>
        <dbReference type="ARBA" id="ARBA00023136"/>
    </source>
</evidence>
<dbReference type="RefSeq" id="WP_335734789.1">
    <property type="nucleotide sequence ID" value="NZ_JALAAR010000002.1"/>
</dbReference>
<name>A0ABU8C387_9GAMM</name>
<dbReference type="Gene3D" id="2.170.130.10">
    <property type="entry name" value="TonB-dependent receptor, plug domain"/>
    <property type="match status" value="1"/>
</dbReference>
<comment type="caution">
    <text evidence="14">The sequence shown here is derived from an EMBL/GenBank/DDBJ whole genome shotgun (WGS) entry which is preliminary data.</text>
</comment>
<dbReference type="Gene3D" id="2.40.170.20">
    <property type="entry name" value="TonB-dependent receptor, beta-barrel domain"/>
    <property type="match status" value="1"/>
</dbReference>
<keyword evidence="2 8" id="KW-0813">Transport</keyword>
<feature type="region of interest" description="Disordered" evidence="10">
    <location>
        <begin position="86"/>
        <end position="107"/>
    </location>
</feature>
<keyword evidence="11" id="KW-0732">Signal</keyword>